<reference evidence="5" key="2">
    <citation type="journal article" date="2016" name="Sci. Rep.">
        <title>Dictyocaulus viviparus genome, variome and transcriptome elucidate lungworm biology and support future intervention.</title>
        <authorList>
            <person name="McNulty S.N."/>
            <person name="Strube C."/>
            <person name="Rosa B.A."/>
            <person name="Martin J.C."/>
            <person name="Tyagi R."/>
            <person name="Choi Y.J."/>
            <person name="Wang Q."/>
            <person name="Hallsworth Pepin K."/>
            <person name="Zhang X."/>
            <person name="Ozersky P."/>
            <person name="Wilson R.K."/>
            <person name="Sternberg P.W."/>
            <person name="Gasser R.B."/>
            <person name="Mitreva M."/>
        </authorList>
    </citation>
    <scope>NUCLEOTIDE SEQUENCE [LARGE SCALE GENOMIC DNA]</scope>
    <source>
        <strain evidence="5">HannoverDv2000</strain>
    </source>
</reference>
<dbReference type="Proteomes" id="UP000053766">
    <property type="component" value="Unassembled WGS sequence"/>
</dbReference>
<dbReference type="InterPro" id="IPR051962">
    <property type="entry name" value="Cuticlin"/>
</dbReference>
<dbReference type="PROSITE" id="PS51034">
    <property type="entry name" value="ZP_2"/>
    <property type="match status" value="1"/>
</dbReference>
<evidence type="ECO:0000313" key="4">
    <source>
        <dbReference type="EMBL" id="KJH41830.1"/>
    </source>
</evidence>
<accession>A0A0D8XB43</accession>
<evidence type="ECO:0000256" key="2">
    <source>
        <dbReference type="SAM" id="Phobius"/>
    </source>
</evidence>
<keyword evidence="2" id="KW-1133">Transmembrane helix</keyword>
<dbReference type="AlphaFoldDB" id="A0A0D8XB43"/>
<feature type="domain" description="ZP" evidence="3">
    <location>
        <begin position="1"/>
        <end position="140"/>
    </location>
</feature>
<gene>
    <name evidence="4" type="ORF">DICVIV_12192</name>
</gene>
<organism evidence="4 5">
    <name type="scientific">Dictyocaulus viviparus</name>
    <name type="common">Bovine lungworm</name>
    <dbReference type="NCBI Taxonomy" id="29172"/>
    <lineage>
        <taxon>Eukaryota</taxon>
        <taxon>Metazoa</taxon>
        <taxon>Ecdysozoa</taxon>
        <taxon>Nematoda</taxon>
        <taxon>Chromadorea</taxon>
        <taxon>Rhabditida</taxon>
        <taxon>Rhabditina</taxon>
        <taxon>Rhabditomorpha</taxon>
        <taxon>Strongyloidea</taxon>
        <taxon>Metastrongylidae</taxon>
        <taxon>Dictyocaulus</taxon>
    </lineage>
</organism>
<evidence type="ECO:0000256" key="1">
    <source>
        <dbReference type="ARBA" id="ARBA00022729"/>
    </source>
</evidence>
<keyword evidence="2" id="KW-0812">Transmembrane</keyword>
<reference evidence="4 5" key="1">
    <citation type="submission" date="2013-11" db="EMBL/GenBank/DDBJ databases">
        <title>Draft genome of the bovine lungworm Dictyocaulus viviparus.</title>
        <authorList>
            <person name="Mitreva M."/>
        </authorList>
    </citation>
    <scope>NUCLEOTIDE SEQUENCE [LARGE SCALE GENOMIC DNA]</scope>
    <source>
        <strain evidence="4 5">HannoverDv2000</strain>
    </source>
</reference>
<proteinExistence type="predicted"/>
<feature type="transmembrane region" description="Helical" evidence="2">
    <location>
        <begin position="212"/>
        <end position="235"/>
    </location>
</feature>
<dbReference type="InterPro" id="IPR001507">
    <property type="entry name" value="ZP_dom"/>
</dbReference>
<dbReference type="Pfam" id="PF25301">
    <property type="entry name" value="CUT_C"/>
    <property type="match status" value="1"/>
</dbReference>
<dbReference type="InterPro" id="IPR057475">
    <property type="entry name" value="CUT_C"/>
</dbReference>
<protein>
    <recommendedName>
        <fullName evidence="3">ZP domain-containing protein</fullName>
    </recommendedName>
</protein>
<evidence type="ECO:0000259" key="3">
    <source>
        <dbReference type="PROSITE" id="PS51034"/>
    </source>
</evidence>
<evidence type="ECO:0000313" key="5">
    <source>
        <dbReference type="Proteomes" id="UP000053766"/>
    </source>
</evidence>
<keyword evidence="5" id="KW-1185">Reference proteome</keyword>
<dbReference type="OrthoDB" id="6139674at2759"/>
<dbReference type="PANTHER" id="PTHR22907:SF54">
    <property type="entry name" value="GH04558P"/>
    <property type="match status" value="1"/>
</dbReference>
<dbReference type="EMBL" id="KN716751">
    <property type="protein sequence ID" value="KJH41830.1"/>
    <property type="molecule type" value="Genomic_DNA"/>
</dbReference>
<keyword evidence="1" id="KW-0732">Signal</keyword>
<name>A0A0D8XB43_DICVI</name>
<sequence>MSPIGTTELLNTLPTPSCTYTIHSENVDGPILMLGTVGEKIYHVWKCDSSVTGFLVHSCSVSDGLGEKIDLIDVDGCSVDPSIQPDVLYMDSNRAVVEVFGYKFSDATVLNYECVLRICRSITECENAIPPKCDRDKLENTIANDGIRTKRSIAQEGVSIPGVIEVATTLTMEEKMDTNTVTSQNNISALNLKQHKSKTTIIPQSICVPIHAILLATVLLTFAIASSLFVMFYIARYQIYVDRKSP</sequence>
<dbReference type="PANTHER" id="PTHR22907">
    <property type="entry name" value="GH04558P"/>
    <property type="match status" value="1"/>
</dbReference>
<keyword evidence="2" id="KW-0472">Membrane</keyword>